<dbReference type="SUPFAM" id="SSF54506">
    <property type="entry name" value="Diaminopimelate epimerase-like"/>
    <property type="match status" value="1"/>
</dbReference>
<dbReference type="Gene3D" id="3.10.310.10">
    <property type="entry name" value="Diaminopimelate Epimerase, Chain A, domain 1"/>
    <property type="match status" value="2"/>
</dbReference>
<dbReference type="EMBL" id="DVMO01000006">
    <property type="protein sequence ID" value="HIU26843.1"/>
    <property type="molecule type" value="Genomic_DNA"/>
</dbReference>
<dbReference type="PANTHER" id="PTHR13774:SF39">
    <property type="entry name" value="BIOSYNTHESIS PROTEIN, PUTATIVE-RELATED"/>
    <property type="match status" value="1"/>
</dbReference>
<dbReference type="Pfam" id="PF02567">
    <property type="entry name" value="PhzC-PhzF"/>
    <property type="match status" value="1"/>
</dbReference>
<comment type="caution">
    <text evidence="4">The sequence shown here is derived from an EMBL/GenBank/DDBJ whole genome shotgun (WGS) entry which is preliminary data.</text>
</comment>
<reference evidence="4" key="2">
    <citation type="journal article" date="2021" name="PeerJ">
        <title>Extensive microbial diversity within the chicken gut microbiome revealed by metagenomics and culture.</title>
        <authorList>
            <person name="Gilroy R."/>
            <person name="Ravi A."/>
            <person name="Getino M."/>
            <person name="Pursley I."/>
            <person name="Horton D.L."/>
            <person name="Alikhan N.F."/>
            <person name="Baker D."/>
            <person name="Gharbi K."/>
            <person name="Hall N."/>
            <person name="Watson M."/>
            <person name="Adriaenssens E.M."/>
            <person name="Foster-Nyarko E."/>
            <person name="Jarju S."/>
            <person name="Secka A."/>
            <person name="Antonio M."/>
            <person name="Oren A."/>
            <person name="Chaudhuri R.R."/>
            <person name="La Ragione R."/>
            <person name="Hildebrand F."/>
            <person name="Pallen M.J."/>
        </authorList>
    </citation>
    <scope>NUCLEOTIDE SEQUENCE</scope>
    <source>
        <strain evidence="4">11300</strain>
    </source>
</reference>
<feature type="active site" evidence="3">
    <location>
        <position position="47"/>
    </location>
</feature>
<sequence length="294" mass="32067">MKFYIVDAFTETLFGGNPAGVVILPDGADFPPDEVMVKTAAELRYSETAFIRRLNESEFNIRYFTPAAEVELCGHATIGSFKALLDGGHIKDNSRYMNHTLSGDLNIDVRDGFVLMDMASPVKINEISDEAALEELYSIMGLDYKDQKAKGVDLLPQMISTGLPDIMMPVASQADLEAISPDFPALSKLSEKYEVVGVHAFTTDCQEGTTCHVRNFAPLYDIDEEAATGTSNGALTYYGYLNGFVRSGDDCRFVQGEKMDRPSVILSHIEADGDKCTIQVGGSAVMLAEGDIKL</sequence>
<organism evidence="4 5">
    <name type="scientific">Candidatus Fimisoma avicola</name>
    <dbReference type="NCBI Taxonomy" id="2840826"/>
    <lineage>
        <taxon>Bacteria</taxon>
        <taxon>Bacillati</taxon>
        <taxon>Bacillota</taxon>
        <taxon>Clostridia</taxon>
        <taxon>Eubacteriales</taxon>
        <taxon>Candidatus Fimisoma</taxon>
    </lineage>
</organism>
<comment type="similarity">
    <text evidence="1">Belongs to the PhzF family.</text>
</comment>
<dbReference type="NCBIfam" id="TIGR00654">
    <property type="entry name" value="PhzF_family"/>
    <property type="match status" value="1"/>
</dbReference>
<evidence type="ECO:0000256" key="2">
    <source>
        <dbReference type="ARBA" id="ARBA00023235"/>
    </source>
</evidence>
<dbReference type="InterPro" id="IPR003719">
    <property type="entry name" value="Phenazine_PhzF-like"/>
</dbReference>
<keyword evidence="2" id="KW-0413">Isomerase</keyword>
<gene>
    <name evidence="4" type="ORF">IAD16_00490</name>
</gene>
<accession>A0A9D1L888</accession>
<evidence type="ECO:0000313" key="4">
    <source>
        <dbReference type="EMBL" id="HIU26843.1"/>
    </source>
</evidence>
<dbReference type="AlphaFoldDB" id="A0A9D1L888"/>
<evidence type="ECO:0000256" key="3">
    <source>
        <dbReference type="PIRSR" id="PIRSR016184-1"/>
    </source>
</evidence>
<evidence type="ECO:0000313" key="5">
    <source>
        <dbReference type="Proteomes" id="UP000824091"/>
    </source>
</evidence>
<dbReference type="GO" id="GO:0016853">
    <property type="term" value="F:isomerase activity"/>
    <property type="evidence" value="ECO:0007669"/>
    <property type="project" value="UniProtKB-KW"/>
</dbReference>
<proteinExistence type="inferred from homology"/>
<evidence type="ECO:0000256" key="1">
    <source>
        <dbReference type="ARBA" id="ARBA00008270"/>
    </source>
</evidence>
<dbReference type="GO" id="GO:0005737">
    <property type="term" value="C:cytoplasm"/>
    <property type="evidence" value="ECO:0007669"/>
    <property type="project" value="TreeGrafter"/>
</dbReference>
<dbReference type="PIRSF" id="PIRSF016184">
    <property type="entry name" value="PhzC_PhzF"/>
    <property type="match status" value="1"/>
</dbReference>
<protein>
    <submittedName>
        <fullName evidence="4">PhzF family phenazine biosynthesis protein</fullName>
    </submittedName>
</protein>
<reference evidence="4" key="1">
    <citation type="submission" date="2020-10" db="EMBL/GenBank/DDBJ databases">
        <authorList>
            <person name="Gilroy R."/>
        </authorList>
    </citation>
    <scope>NUCLEOTIDE SEQUENCE</scope>
    <source>
        <strain evidence="4">11300</strain>
    </source>
</reference>
<dbReference type="Proteomes" id="UP000824091">
    <property type="component" value="Unassembled WGS sequence"/>
</dbReference>
<name>A0A9D1L888_9FIRM</name>
<dbReference type="PANTHER" id="PTHR13774">
    <property type="entry name" value="PHENAZINE BIOSYNTHESIS PROTEIN"/>
    <property type="match status" value="1"/>
</dbReference>